<dbReference type="Pfam" id="PF13409">
    <property type="entry name" value="GST_N_2"/>
    <property type="match status" value="1"/>
</dbReference>
<dbReference type="GO" id="GO:0004364">
    <property type="term" value="F:glutathione transferase activity"/>
    <property type="evidence" value="ECO:0007669"/>
    <property type="project" value="UniProtKB-EC"/>
</dbReference>
<dbReference type="EC" id="2.5.1.18" evidence="2"/>
<protein>
    <submittedName>
        <fullName evidence="2">Glutathione S-transferase</fullName>
        <ecNumber evidence="2">2.5.1.18</ecNumber>
    </submittedName>
</protein>
<dbReference type="Gene3D" id="3.40.30.10">
    <property type="entry name" value="Glutaredoxin"/>
    <property type="match status" value="1"/>
</dbReference>
<reference evidence="2 3" key="1">
    <citation type="submission" date="2020-08" db="EMBL/GenBank/DDBJ databases">
        <title>Genomic Encyclopedia of Type Strains, Phase III (KMG-III): the genomes of soil and plant-associated and newly described type strains.</title>
        <authorList>
            <person name="Whitman W."/>
        </authorList>
    </citation>
    <scope>NUCLEOTIDE SEQUENCE [LARGE SCALE GENOMIC DNA]</scope>
    <source>
        <strain evidence="2 3">CECT 8897</strain>
    </source>
</reference>
<dbReference type="RefSeq" id="WP_183439312.1">
    <property type="nucleotide sequence ID" value="NZ_JACHXD010000001.1"/>
</dbReference>
<evidence type="ECO:0000313" key="3">
    <source>
        <dbReference type="Proteomes" id="UP000541535"/>
    </source>
</evidence>
<dbReference type="SUPFAM" id="SSF52833">
    <property type="entry name" value="Thioredoxin-like"/>
    <property type="match status" value="1"/>
</dbReference>
<name>A0A7W5FSL7_9BURK</name>
<dbReference type="PANTHER" id="PTHR44051:SF8">
    <property type="entry name" value="GLUTATHIONE S-TRANSFERASE GSTA"/>
    <property type="match status" value="1"/>
</dbReference>
<dbReference type="SUPFAM" id="SSF47616">
    <property type="entry name" value="GST C-terminal domain-like"/>
    <property type="match status" value="1"/>
</dbReference>
<dbReference type="CDD" id="cd00570">
    <property type="entry name" value="GST_N_family"/>
    <property type="match status" value="1"/>
</dbReference>
<dbReference type="Gene3D" id="1.20.1050.10">
    <property type="match status" value="1"/>
</dbReference>
<dbReference type="InterPro" id="IPR034338">
    <property type="entry name" value="GST_4_C"/>
</dbReference>
<proteinExistence type="predicted"/>
<keyword evidence="2" id="KW-0808">Transferase</keyword>
<dbReference type="NCBIfam" id="NF011693">
    <property type="entry name" value="PRK15113.1"/>
    <property type="match status" value="1"/>
</dbReference>
<comment type="caution">
    <text evidence="2">The sequence shown here is derived from an EMBL/GenBank/DDBJ whole genome shotgun (WGS) entry which is preliminary data.</text>
</comment>
<evidence type="ECO:0000259" key="1">
    <source>
        <dbReference type="PROSITE" id="PS50404"/>
    </source>
</evidence>
<evidence type="ECO:0000313" key="2">
    <source>
        <dbReference type="EMBL" id="MBB3117353.1"/>
    </source>
</evidence>
<feature type="domain" description="GST N-terminal" evidence="1">
    <location>
        <begin position="3"/>
        <end position="84"/>
    </location>
</feature>
<dbReference type="PANTHER" id="PTHR44051">
    <property type="entry name" value="GLUTATHIONE S-TRANSFERASE-RELATED"/>
    <property type="match status" value="1"/>
</dbReference>
<dbReference type="SFLD" id="SFLDG00358">
    <property type="entry name" value="Main_(cytGST)"/>
    <property type="match status" value="1"/>
</dbReference>
<dbReference type="CDD" id="cd03195">
    <property type="entry name" value="GST_C_4"/>
    <property type="match status" value="1"/>
</dbReference>
<dbReference type="InterPro" id="IPR036282">
    <property type="entry name" value="Glutathione-S-Trfase_C_sf"/>
</dbReference>
<dbReference type="Proteomes" id="UP000541535">
    <property type="component" value="Unassembled WGS sequence"/>
</dbReference>
<dbReference type="EMBL" id="JACHXD010000001">
    <property type="protein sequence ID" value="MBB3117353.1"/>
    <property type="molecule type" value="Genomic_DNA"/>
</dbReference>
<gene>
    <name evidence="2" type="ORF">FHS03_000372</name>
</gene>
<keyword evidence="3" id="KW-1185">Reference proteome</keyword>
<dbReference type="InterPro" id="IPR004045">
    <property type="entry name" value="Glutathione_S-Trfase_N"/>
</dbReference>
<dbReference type="PROSITE" id="PS50404">
    <property type="entry name" value="GST_NTER"/>
    <property type="match status" value="1"/>
</dbReference>
<organism evidence="2 3">
    <name type="scientific">Pseudoduganella violacea</name>
    <dbReference type="NCBI Taxonomy" id="1715466"/>
    <lineage>
        <taxon>Bacteria</taxon>
        <taxon>Pseudomonadati</taxon>
        <taxon>Pseudomonadota</taxon>
        <taxon>Betaproteobacteria</taxon>
        <taxon>Burkholderiales</taxon>
        <taxon>Oxalobacteraceae</taxon>
        <taxon>Telluria group</taxon>
        <taxon>Pseudoduganella</taxon>
    </lineage>
</organism>
<dbReference type="SFLD" id="SFLDS00019">
    <property type="entry name" value="Glutathione_Transferase_(cytos"/>
    <property type="match status" value="1"/>
</dbReference>
<accession>A0A7W5FSL7</accession>
<dbReference type="InterPro" id="IPR036249">
    <property type="entry name" value="Thioredoxin-like_sf"/>
</dbReference>
<dbReference type="Pfam" id="PF14834">
    <property type="entry name" value="GST_C_4"/>
    <property type="match status" value="1"/>
</dbReference>
<dbReference type="InterPro" id="IPR040079">
    <property type="entry name" value="Glutathione_S-Trfase"/>
</dbReference>
<dbReference type="AlphaFoldDB" id="A0A7W5FSL7"/>
<sequence>MSLKLYADSAFTSPYALSVFVALKEKGLSFELETLDLDAAANKNPAYRSQAITGRVPCLVHDGFALTESSAISEYLDQIFPAPAQRALYPTAPQDRAVARQIQAWLRSDLAALRTERSTHTVFYQRAERPLSAAAQEDAERLLAAAERWIQGSHLFEDWSIADTDLAVMLSRLVMNGDPVPQKLKDYVARQWQRDSVQEWLKRINR</sequence>